<dbReference type="AlphaFoldDB" id="A0AAP8NN03"/>
<sequence length="73" mass="8470">MEKQMDKDDENKPKTKRGKRTYTTTLIGAKEYNTEKIHAVISNFNKPDNLLSGKQYLNISKKVRKKITSIIID</sequence>
<organism evidence="2 3">
    <name type="scientific">Akkermansia muciniphila</name>
    <dbReference type="NCBI Taxonomy" id="239935"/>
    <lineage>
        <taxon>Bacteria</taxon>
        <taxon>Pseudomonadati</taxon>
        <taxon>Verrucomicrobiota</taxon>
        <taxon>Verrucomicrobiia</taxon>
        <taxon>Verrucomicrobiales</taxon>
        <taxon>Akkermansiaceae</taxon>
        <taxon>Akkermansia</taxon>
    </lineage>
</organism>
<comment type="caution">
    <text evidence="2">The sequence shown here is derived from an EMBL/GenBank/DDBJ whole genome shotgun (WGS) entry which is preliminary data.</text>
</comment>
<evidence type="ECO:0000313" key="2">
    <source>
        <dbReference type="EMBL" id="PNC57657.1"/>
    </source>
</evidence>
<accession>A0AAP8NN03</accession>
<proteinExistence type="predicted"/>
<dbReference type="RefSeq" id="WP_042447423.1">
    <property type="nucleotide sequence ID" value="NZ_CP027005.1"/>
</dbReference>
<name>A0AAP8NN03_9BACT</name>
<dbReference type="EMBL" id="PJKN01000001">
    <property type="protein sequence ID" value="PNC57657.1"/>
    <property type="molecule type" value="Genomic_DNA"/>
</dbReference>
<evidence type="ECO:0000256" key="1">
    <source>
        <dbReference type="SAM" id="MobiDB-lite"/>
    </source>
</evidence>
<feature type="compositionally biased region" description="Basic and acidic residues" evidence="1">
    <location>
        <begin position="1"/>
        <end position="13"/>
    </location>
</feature>
<reference evidence="2 3" key="1">
    <citation type="journal article" date="2017" name="BMC Genomics">
        <title>Genome sequencing of 39 Akkermansia muciniphila isolates reveals its population structure, genomic and functional diverisity, and global distribution in mammalian gut microbiotas.</title>
        <authorList>
            <person name="Guo X."/>
            <person name="Li S."/>
            <person name="Zhang J."/>
            <person name="Wu F."/>
            <person name="Li X."/>
            <person name="Wu D."/>
            <person name="Zhang M."/>
            <person name="Ou Z."/>
            <person name="Jie Z."/>
            <person name="Yan Q."/>
            <person name="Li P."/>
            <person name="Yi J."/>
            <person name="Peng Y."/>
        </authorList>
    </citation>
    <scope>NUCLEOTIDE SEQUENCE [LARGE SCALE GENOMIC DNA]</scope>
    <source>
        <strain evidence="2 3">GP43</strain>
    </source>
</reference>
<feature type="region of interest" description="Disordered" evidence="1">
    <location>
        <begin position="1"/>
        <end position="20"/>
    </location>
</feature>
<evidence type="ECO:0000313" key="3">
    <source>
        <dbReference type="Proteomes" id="UP000235914"/>
    </source>
</evidence>
<gene>
    <name evidence="2" type="ORF">CXU09_00855</name>
</gene>
<protein>
    <submittedName>
        <fullName evidence="2">Uncharacterized protein</fullName>
    </submittedName>
</protein>
<dbReference type="Proteomes" id="UP000235914">
    <property type="component" value="Unassembled WGS sequence"/>
</dbReference>